<evidence type="ECO:0008006" key="3">
    <source>
        <dbReference type="Google" id="ProtNLM"/>
    </source>
</evidence>
<sequence>MSTRIPRSLFLFIHLSSTKGPTPRCYPAGKYSLPPVVVAAPSCSPLSPSVTVGSSLWKKVEKRVLLFAAERGTAARLRMQYFRMEMP</sequence>
<reference evidence="1 2" key="1">
    <citation type="submission" date="2021-06" db="EMBL/GenBank/DDBJ databases">
        <title>Caerostris extrusa draft genome.</title>
        <authorList>
            <person name="Kono N."/>
            <person name="Arakawa K."/>
        </authorList>
    </citation>
    <scope>NUCLEOTIDE SEQUENCE [LARGE SCALE GENOMIC DNA]</scope>
</reference>
<dbReference type="Proteomes" id="UP001054945">
    <property type="component" value="Unassembled WGS sequence"/>
</dbReference>
<name>A0AAV4RQI4_CAEEX</name>
<organism evidence="1 2">
    <name type="scientific">Caerostris extrusa</name>
    <name type="common">Bark spider</name>
    <name type="synonym">Caerostris bankana</name>
    <dbReference type="NCBI Taxonomy" id="172846"/>
    <lineage>
        <taxon>Eukaryota</taxon>
        <taxon>Metazoa</taxon>
        <taxon>Ecdysozoa</taxon>
        <taxon>Arthropoda</taxon>
        <taxon>Chelicerata</taxon>
        <taxon>Arachnida</taxon>
        <taxon>Araneae</taxon>
        <taxon>Araneomorphae</taxon>
        <taxon>Entelegynae</taxon>
        <taxon>Araneoidea</taxon>
        <taxon>Araneidae</taxon>
        <taxon>Caerostris</taxon>
    </lineage>
</organism>
<proteinExistence type="predicted"/>
<protein>
    <recommendedName>
        <fullName evidence="3">Secreted protein</fullName>
    </recommendedName>
</protein>
<comment type="caution">
    <text evidence="1">The sequence shown here is derived from an EMBL/GenBank/DDBJ whole genome shotgun (WGS) entry which is preliminary data.</text>
</comment>
<accession>A0AAV4RQI4</accession>
<gene>
    <name evidence="1" type="ORF">CEXT_434991</name>
</gene>
<dbReference type="EMBL" id="BPLR01008271">
    <property type="protein sequence ID" value="GIY23399.1"/>
    <property type="molecule type" value="Genomic_DNA"/>
</dbReference>
<keyword evidence="2" id="KW-1185">Reference proteome</keyword>
<evidence type="ECO:0000313" key="1">
    <source>
        <dbReference type="EMBL" id="GIY23399.1"/>
    </source>
</evidence>
<dbReference type="AlphaFoldDB" id="A0AAV4RQI4"/>
<evidence type="ECO:0000313" key="2">
    <source>
        <dbReference type="Proteomes" id="UP001054945"/>
    </source>
</evidence>